<dbReference type="SMART" id="SM00091">
    <property type="entry name" value="PAS"/>
    <property type="match status" value="1"/>
</dbReference>
<reference evidence="3 4" key="1">
    <citation type="submission" date="2019-07" db="EMBL/GenBank/DDBJ databases">
        <authorList>
            <person name="Cremers G."/>
        </authorList>
    </citation>
    <scope>NUCLEOTIDE SEQUENCE [LARGE SCALE GENOMIC DNA]</scope>
</reference>
<proteinExistence type="predicted"/>
<evidence type="ECO:0000259" key="2">
    <source>
        <dbReference type="PROSITE" id="PS50112"/>
    </source>
</evidence>
<keyword evidence="4" id="KW-1185">Reference proteome</keyword>
<sequence length="309" mass="33529">MGRAMIFPPFVVKREIVLTGAAILIGAIAVIDWGVAVDISFGFLYVFPVMLAASVLPRWAIALTAALCMALADLFDPFPFTFSVGLLSDLSDFAALTGAGLFVHEVIKSRQEGMEHLKRIEREVVARRQAEEQLAFLIDSSPVAILIMTGDGAILQANSSAHRLFGTPNGELPGRNISRYVAALASVPSVENTRQTFRTEMQCRGSKEDGSIFPARVFFSTYKTAAGPRLAALIVDASEELREREESSFEHLLAGSRVVVGAVSHEIRNVCSAIAVLANPCNMVKVFAGYETNFHDIKIVKALSKKIRG</sequence>
<evidence type="ECO:0000256" key="1">
    <source>
        <dbReference type="SAM" id="Phobius"/>
    </source>
</evidence>
<dbReference type="Gene3D" id="3.30.450.20">
    <property type="entry name" value="PAS domain"/>
    <property type="match status" value="1"/>
</dbReference>
<keyword evidence="1" id="KW-0812">Transmembrane</keyword>
<organism evidence="3 4">
    <name type="scientific">Candidatus Methylomirabilis lanthanidiphila</name>
    <dbReference type="NCBI Taxonomy" id="2211376"/>
    <lineage>
        <taxon>Bacteria</taxon>
        <taxon>Candidatus Methylomirabilota</taxon>
        <taxon>Candidatus Methylomirabilia</taxon>
        <taxon>Candidatus Methylomirabilales</taxon>
        <taxon>Candidatus Methylomirabilaceae</taxon>
        <taxon>Candidatus Methylomirabilis</taxon>
    </lineage>
</organism>
<evidence type="ECO:0000313" key="4">
    <source>
        <dbReference type="Proteomes" id="UP000334340"/>
    </source>
</evidence>
<feature type="transmembrane region" description="Helical" evidence="1">
    <location>
        <begin position="43"/>
        <end position="72"/>
    </location>
</feature>
<evidence type="ECO:0000313" key="3">
    <source>
        <dbReference type="EMBL" id="VUZ84978.1"/>
    </source>
</evidence>
<dbReference type="EMBL" id="CABIKM010000022">
    <property type="protein sequence ID" value="VUZ84978.1"/>
    <property type="molecule type" value="Genomic_DNA"/>
</dbReference>
<accession>A0A564ZK99</accession>
<gene>
    <name evidence="3" type="ORF">MELA_01353</name>
</gene>
<dbReference type="PROSITE" id="PS50112">
    <property type="entry name" value="PAS"/>
    <property type="match status" value="1"/>
</dbReference>
<dbReference type="InterPro" id="IPR035965">
    <property type="entry name" value="PAS-like_dom_sf"/>
</dbReference>
<dbReference type="Pfam" id="PF00989">
    <property type="entry name" value="PAS"/>
    <property type="match status" value="1"/>
</dbReference>
<name>A0A564ZK99_9BACT</name>
<feature type="domain" description="PAS" evidence="2">
    <location>
        <begin position="130"/>
        <end position="204"/>
    </location>
</feature>
<dbReference type="InterPro" id="IPR013767">
    <property type="entry name" value="PAS_fold"/>
</dbReference>
<keyword evidence="1" id="KW-0472">Membrane</keyword>
<dbReference type="AlphaFoldDB" id="A0A564ZK99"/>
<keyword evidence="1" id="KW-1133">Transmembrane helix</keyword>
<keyword evidence="3" id="KW-0418">Kinase</keyword>
<dbReference type="CDD" id="cd00130">
    <property type="entry name" value="PAS"/>
    <property type="match status" value="1"/>
</dbReference>
<dbReference type="GO" id="GO:0006355">
    <property type="term" value="P:regulation of DNA-templated transcription"/>
    <property type="evidence" value="ECO:0007669"/>
    <property type="project" value="InterPro"/>
</dbReference>
<dbReference type="GO" id="GO:0016301">
    <property type="term" value="F:kinase activity"/>
    <property type="evidence" value="ECO:0007669"/>
    <property type="project" value="UniProtKB-KW"/>
</dbReference>
<keyword evidence="3" id="KW-0808">Transferase</keyword>
<protein>
    <submittedName>
        <fullName evidence="3">Multi-sensor signal transduction histidine kinase</fullName>
    </submittedName>
</protein>
<dbReference type="NCBIfam" id="TIGR00229">
    <property type="entry name" value="sensory_box"/>
    <property type="match status" value="1"/>
</dbReference>
<dbReference type="InterPro" id="IPR000014">
    <property type="entry name" value="PAS"/>
</dbReference>
<dbReference type="SUPFAM" id="SSF55785">
    <property type="entry name" value="PYP-like sensor domain (PAS domain)"/>
    <property type="match status" value="1"/>
</dbReference>
<feature type="transmembrane region" description="Helical" evidence="1">
    <location>
        <begin position="16"/>
        <end position="36"/>
    </location>
</feature>
<dbReference type="Proteomes" id="UP000334340">
    <property type="component" value="Unassembled WGS sequence"/>
</dbReference>